<accession>A0A5B0MBC2</accession>
<organism evidence="1 2">
    <name type="scientific">Puccinia graminis f. sp. tritici</name>
    <dbReference type="NCBI Taxonomy" id="56615"/>
    <lineage>
        <taxon>Eukaryota</taxon>
        <taxon>Fungi</taxon>
        <taxon>Dikarya</taxon>
        <taxon>Basidiomycota</taxon>
        <taxon>Pucciniomycotina</taxon>
        <taxon>Pucciniomycetes</taxon>
        <taxon>Pucciniales</taxon>
        <taxon>Pucciniaceae</taxon>
        <taxon>Puccinia</taxon>
    </lineage>
</organism>
<name>A0A5B0MBC2_PUCGR</name>
<sequence length="162" mass="18139">MDGADKTCKIRARFRQFCPSAFQSERYIIQRIQRMTGYSMFGSKGVSLDLAGEDVMGTNPMGRDKAGFIVFSTPLASCPRDTWQLVLKDDEPCECQTRPKLGPRRSTCCRPVGHEAGLDLSRLIAFTSCCRFSGAASGSPQTRFRFTEISLVTSVERKHLLW</sequence>
<dbReference type="AlphaFoldDB" id="A0A5B0MBC2"/>
<reference evidence="1 2" key="1">
    <citation type="submission" date="2019-05" db="EMBL/GenBank/DDBJ databases">
        <title>Emergence of the Ug99 lineage of the wheat stem rust pathogen through somatic hybridization.</title>
        <authorList>
            <person name="Li F."/>
            <person name="Upadhyaya N.M."/>
            <person name="Sperschneider J."/>
            <person name="Matny O."/>
            <person name="Nguyen-Phuc H."/>
            <person name="Mago R."/>
            <person name="Raley C."/>
            <person name="Miller M.E."/>
            <person name="Silverstein K.A.T."/>
            <person name="Henningsen E."/>
            <person name="Hirsch C.D."/>
            <person name="Visser B."/>
            <person name="Pretorius Z.A."/>
            <person name="Steffenson B.J."/>
            <person name="Schwessinger B."/>
            <person name="Dodds P.N."/>
            <person name="Figueroa M."/>
        </authorList>
    </citation>
    <scope>NUCLEOTIDE SEQUENCE [LARGE SCALE GENOMIC DNA]</scope>
    <source>
        <strain evidence="1">21-0</strain>
    </source>
</reference>
<keyword evidence="2" id="KW-1185">Reference proteome</keyword>
<comment type="caution">
    <text evidence="1">The sequence shown here is derived from an EMBL/GenBank/DDBJ whole genome shotgun (WGS) entry which is preliminary data.</text>
</comment>
<protein>
    <submittedName>
        <fullName evidence="1">Uncharacterized protein</fullName>
    </submittedName>
</protein>
<dbReference type="Proteomes" id="UP000324748">
    <property type="component" value="Unassembled WGS sequence"/>
</dbReference>
<evidence type="ECO:0000313" key="2">
    <source>
        <dbReference type="Proteomes" id="UP000324748"/>
    </source>
</evidence>
<gene>
    <name evidence="1" type="ORF">PGT21_007239</name>
</gene>
<proteinExistence type="predicted"/>
<dbReference type="EMBL" id="VSWC01000158">
    <property type="protein sequence ID" value="KAA1073278.1"/>
    <property type="molecule type" value="Genomic_DNA"/>
</dbReference>
<evidence type="ECO:0000313" key="1">
    <source>
        <dbReference type="EMBL" id="KAA1073278.1"/>
    </source>
</evidence>